<evidence type="ECO:0000256" key="4">
    <source>
        <dbReference type="ARBA" id="ARBA00030028"/>
    </source>
</evidence>
<evidence type="ECO:0000259" key="6">
    <source>
        <dbReference type="Pfam" id="PF24064"/>
    </source>
</evidence>
<feature type="domain" description="GATOR1 complex protein NPRL3 C-terminal HTH" evidence="6">
    <location>
        <begin position="358"/>
        <end position="419"/>
    </location>
</feature>
<evidence type="ECO:0000256" key="5">
    <source>
        <dbReference type="RuleBase" id="RU368069"/>
    </source>
</evidence>
<dbReference type="GO" id="GO:1904262">
    <property type="term" value="P:negative regulation of TORC1 signaling"/>
    <property type="evidence" value="ECO:0007669"/>
    <property type="project" value="TreeGrafter"/>
</dbReference>
<evidence type="ECO:0000256" key="1">
    <source>
        <dbReference type="ARBA" id="ARBA00010546"/>
    </source>
</evidence>
<dbReference type="GO" id="GO:0005774">
    <property type="term" value="C:vacuolar membrane"/>
    <property type="evidence" value="ECO:0007669"/>
    <property type="project" value="UniProtKB-SubCell"/>
</dbReference>
<dbReference type="AlphaFoldDB" id="A0AA37GUU1"/>
<comment type="caution">
    <text evidence="7">The sequence shown here is derived from an EMBL/GenBank/DDBJ whole genome shotgun (WGS) entry which is preliminary data.</text>
</comment>
<evidence type="ECO:0000256" key="2">
    <source>
        <dbReference type="ARBA" id="ARBA00017880"/>
    </source>
</evidence>
<dbReference type="GO" id="GO:0038202">
    <property type="term" value="P:TORC1 signaling"/>
    <property type="evidence" value="ECO:0007669"/>
    <property type="project" value="TreeGrafter"/>
</dbReference>
<dbReference type="Pfam" id="PF03666">
    <property type="entry name" value="NPR3"/>
    <property type="match status" value="1"/>
</dbReference>
<gene>
    <name evidence="7" type="ORF">ColLi_09735</name>
</gene>
<dbReference type="InterPro" id="IPR056603">
    <property type="entry name" value="HTH_NPRL3"/>
</dbReference>
<accession>A0AA37GUU1</accession>
<dbReference type="GO" id="GO:0010508">
    <property type="term" value="P:positive regulation of autophagy"/>
    <property type="evidence" value="ECO:0007669"/>
    <property type="project" value="TreeGrafter"/>
</dbReference>
<dbReference type="GO" id="GO:0034198">
    <property type="term" value="P:cellular response to amino acid starvation"/>
    <property type="evidence" value="ECO:0007669"/>
    <property type="project" value="TreeGrafter"/>
</dbReference>
<dbReference type="PANTHER" id="PTHR13153">
    <property type="entry name" value="CGTHBA PROTEIN -14 GENE PROTEIN"/>
    <property type="match status" value="1"/>
</dbReference>
<keyword evidence="8" id="KW-1185">Reference proteome</keyword>
<dbReference type="InterPro" id="IPR005365">
    <property type="entry name" value="Npr3"/>
</dbReference>
<evidence type="ECO:0000313" key="7">
    <source>
        <dbReference type="EMBL" id="GJC86897.1"/>
    </source>
</evidence>
<evidence type="ECO:0000313" key="8">
    <source>
        <dbReference type="Proteomes" id="UP001055172"/>
    </source>
</evidence>
<dbReference type="Proteomes" id="UP001055172">
    <property type="component" value="Unassembled WGS sequence"/>
</dbReference>
<dbReference type="GO" id="GO:0051321">
    <property type="term" value="P:meiotic cell cycle"/>
    <property type="evidence" value="ECO:0007669"/>
    <property type="project" value="UniProtKB-UniRule"/>
</dbReference>
<dbReference type="Pfam" id="PF24064">
    <property type="entry name" value="HTH_NPRL3"/>
    <property type="match status" value="1"/>
</dbReference>
<keyword evidence="5" id="KW-0469">Meiosis</keyword>
<protein>
    <recommendedName>
        <fullName evidence="2 5">Nitrogen permease regulator 3</fullName>
    </recommendedName>
    <alternativeName>
        <fullName evidence="4 5">Required for meiotic nuclear division protein 11</fullName>
    </alternativeName>
</protein>
<comment type="subcellular location">
    <subcellularLocation>
        <location evidence="5">Vacuole membrane</location>
        <topology evidence="5">Peripheral membrane protein</topology>
    </subcellularLocation>
</comment>
<comment type="function">
    <text evidence="3 5">Mediates inactivation of the TORC1 complex in response to amino acid starvation. Required for meiotic nuclear division.</text>
</comment>
<dbReference type="EMBL" id="BPPX01000024">
    <property type="protein sequence ID" value="GJC86897.1"/>
    <property type="molecule type" value="Genomic_DNA"/>
</dbReference>
<keyword evidence="5" id="KW-0732">Signal</keyword>
<evidence type="ECO:0000256" key="3">
    <source>
        <dbReference type="ARBA" id="ARBA00025376"/>
    </source>
</evidence>
<dbReference type="PANTHER" id="PTHR13153:SF5">
    <property type="entry name" value="GATOR COMPLEX PROTEIN NPRL3"/>
    <property type="match status" value="1"/>
</dbReference>
<proteinExistence type="inferred from homology"/>
<sequence length="425" mass="48394">MFNLVFILNPKKHEAKELIATLYLNIIKKVNKAYKYCQQHSEFVWKESKRISALKDKGREDKRKMSSLWNEILATSSLAASVQDIYEAVSQNKIAALQLDTAAGPITPSVQIPVPFYITDLHNYGQTEQRGLWLTTANSFIGEDTIDEPGFLDRNFALLLMGDEKKIIAELQADPDPSTVAMVEFARLSKPTQSFYQVGQSNVLTLSQVRKYAQHFIFWRRAIAIPPLHARDIYIMSPNCDTRNLPKASLEWQKTFPLAPPLTNFLAELSYAPRPYKHFCPSKAHRPTYLDMLAWLMRGAWVTQLCTFAYVVREAAEKATAHARKMPPAATDHPSTNDAPHLARMSPYIIVDAKKATGKESLYLAAIAKRLGKDPKVAKAWQAFWKYFNGQTALERIALQEDVKRKEAWNLLTAMSEHLLCVRHW</sequence>
<reference evidence="7 8" key="1">
    <citation type="submission" date="2021-07" db="EMBL/GenBank/DDBJ databases">
        <title>Genome data of Colletotrichum spaethianum.</title>
        <authorList>
            <person name="Utami Y.D."/>
            <person name="Hiruma K."/>
        </authorList>
    </citation>
    <scope>NUCLEOTIDE SEQUENCE [LARGE SCALE GENOMIC DNA]</scope>
    <source>
        <strain evidence="7 8">MAFF 242679</strain>
    </source>
</reference>
<dbReference type="GO" id="GO:1990130">
    <property type="term" value="C:GATOR1 complex"/>
    <property type="evidence" value="ECO:0007669"/>
    <property type="project" value="TreeGrafter"/>
</dbReference>
<comment type="similarity">
    <text evidence="1 5">Belongs to the NPR3 family.</text>
</comment>
<name>A0AA37GUU1_9PEZI</name>
<organism evidence="7 8">
    <name type="scientific">Colletotrichum liriopes</name>
    <dbReference type="NCBI Taxonomy" id="708192"/>
    <lineage>
        <taxon>Eukaryota</taxon>
        <taxon>Fungi</taxon>
        <taxon>Dikarya</taxon>
        <taxon>Ascomycota</taxon>
        <taxon>Pezizomycotina</taxon>
        <taxon>Sordariomycetes</taxon>
        <taxon>Hypocreomycetidae</taxon>
        <taxon>Glomerellales</taxon>
        <taxon>Glomerellaceae</taxon>
        <taxon>Colletotrichum</taxon>
        <taxon>Colletotrichum spaethianum species complex</taxon>
    </lineage>
</organism>